<protein>
    <submittedName>
        <fullName evidence="1">Uncharacterized protein</fullName>
    </submittedName>
</protein>
<name>A0A087UNF7_STEMI</name>
<dbReference type="STRING" id="407821.A0A087UNF7"/>
<dbReference type="Pfam" id="PF02995">
    <property type="entry name" value="DUF229"/>
    <property type="match status" value="1"/>
</dbReference>
<gene>
    <name evidence="1" type="ORF">X975_25380</name>
</gene>
<keyword evidence="2" id="KW-1185">Reference proteome</keyword>
<sequence>MRLKKLRRHPFLLACFVFCSILCFVYLRHQRMDASEFWVYENIQSFLINTSGYQIPAWNPWDKSVKHLYEPVDQYKCLGSPSFLRVLPNGTVTLEDALLQYYYEIQFRNISCVFREIIRNTSNSENIDNDVTFGRTQALIFDQPLGAEFIYTKCDAGSPVGIFQEFLPLTPLKSTVEELCNHRQKQINVHKPMNVIFLGIDSVSQLNFIRHFPKCQDFLSKVLFPINLKGYNKVGDNTFPNIMPLLTGHFHQYYDKHRSKNLFFDDVDFIWKIFSKMGYRTMLAEDAPNIATFNYQAKGFRKPPTDYYYRPFALAVEKSELKSKSRGQCFGTKMEMQIIYDYLRSFVETMGDDRPFFVFSFLARLTHDVLNFAGYADEPTYQLLKFLHDNRILENTLLIFFSDHGIRFGPIRKTRIGQYEERLPFMYLVFPKSFLNTYESIHKNLVINSERLTTPFDIHSTILNLAAVLRGDATFENNMQPGTSLFYEVPSNRTCSQAGITPHWCTCQVHHAITKEDPVARKSAEAVIQAINNLTAAYRRNCSILTLDELLDAKISDYQNLPHTNIVQNNTVSEYLVIVSAAPSEAVFEATVRCETVEETDCRVVDDISRINEYGEQSSCVPNAILRKFCYCI</sequence>
<dbReference type="Gene3D" id="3.40.720.10">
    <property type="entry name" value="Alkaline Phosphatase, subunit A"/>
    <property type="match status" value="1"/>
</dbReference>
<dbReference type="InterPro" id="IPR017850">
    <property type="entry name" value="Alkaline_phosphatase_core_sf"/>
</dbReference>
<dbReference type="CDD" id="cd16021">
    <property type="entry name" value="ALP_like"/>
    <property type="match status" value="1"/>
</dbReference>
<evidence type="ECO:0000313" key="2">
    <source>
        <dbReference type="Proteomes" id="UP000054359"/>
    </source>
</evidence>
<dbReference type="Proteomes" id="UP000054359">
    <property type="component" value="Unassembled WGS sequence"/>
</dbReference>
<dbReference type="OrthoDB" id="413313at2759"/>
<organism evidence="1 2">
    <name type="scientific">Stegodyphus mimosarum</name>
    <name type="common">African social velvet spider</name>
    <dbReference type="NCBI Taxonomy" id="407821"/>
    <lineage>
        <taxon>Eukaryota</taxon>
        <taxon>Metazoa</taxon>
        <taxon>Ecdysozoa</taxon>
        <taxon>Arthropoda</taxon>
        <taxon>Chelicerata</taxon>
        <taxon>Arachnida</taxon>
        <taxon>Araneae</taxon>
        <taxon>Araneomorphae</taxon>
        <taxon>Entelegynae</taxon>
        <taxon>Eresoidea</taxon>
        <taxon>Eresidae</taxon>
        <taxon>Stegodyphus</taxon>
    </lineage>
</organism>
<dbReference type="SUPFAM" id="SSF53649">
    <property type="entry name" value="Alkaline phosphatase-like"/>
    <property type="match status" value="1"/>
</dbReference>
<dbReference type="EMBL" id="KK120720">
    <property type="protein sequence ID" value="KFM78896.1"/>
    <property type="molecule type" value="Genomic_DNA"/>
</dbReference>
<dbReference type="PANTHER" id="PTHR10974">
    <property type="entry name" value="FI08016P-RELATED"/>
    <property type="match status" value="1"/>
</dbReference>
<dbReference type="OMA" id="SECHIPA"/>
<feature type="non-terminal residue" evidence="1">
    <location>
        <position position="633"/>
    </location>
</feature>
<dbReference type="AlphaFoldDB" id="A0A087UNF7"/>
<dbReference type="PANTHER" id="PTHR10974:SF1">
    <property type="entry name" value="FI08016P-RELATED"/>
    <property type="match status" value="1"/>
</dbReference>
<dbReference type="InterPro" id="IPR004245">
    <property type="entry name" value="DUF229"/>
</dbReference>
<dbReference type="FunFam" id="3.40.720.10:FF:000017">
    <property type="entry name" value="Predicted protein"/>
    <property type="match status" value="1"/>
</dbReference>
<reference evidence="1 2" key="1">
    <citation type="submission" date="2013-11" db="EMBL/GenBank/DDBJ databases">
        <title>Genome sequencing of Stegodyphus mimosarum.</title>
        <authorList>
            <person name="Bechsgaard J."/>
        </authorList>
    </citation>
    <scope>NUCLEOTIDE SEQUENCE [LARGE SCALE GENOMIC DNA]</scope>
</reference>
<dbReference type="GO" id="GO:0005615">
    <property type="term" value="C:extracellular space"/>
    <property type="evidence" value="ECO:0007669"/>
    <property type="project" value="TreeGrafter"/>
</dbReference>
<proteinExistence type="predicted"/>
<accession>A0A087UNF7</accession>
<evidence type="ECO:0000313" key="1">
    <source>
        <dbReference type="EMBL" id="KFM78896.1"/>
    </source>
</evidence>